<feature type="transmembrane region" description="Helical" evidence="6">
    <location>
        <begin position="121"/>
        <end position="141"/>
    </location>
</feature>
<dbReference type="PANTHER" id="PTHR33545">
    <property type="entry name" value="UPF0750 MEMBRANE PROTEIN YITT-RELATED"/>
    <property type="match status" value="1"/>
</dbReference>
<sequence length="303" mass="32695">MSTPPKPRMGSGAVPRCGPCRHPFWRFLPLTLGAFFVAFGFSRFFLPHHIVDAGVNGLAMLLAYRLHLFLPALIFFFNAPFLYLGFREFGGRFVLGAGYALLALAFFLGALAPPFPLTGSPILASIFGGLFVGLGIGLILRGQASVDGMDLLALVLSERTDFSVGEIALALNAVVFALAAFLLSPESGMYSALAYYVAFRTVDVVLQGLDESRSVLIVTTAGGEIAEAVGRELGRTVTRFAVTCVGEREEPRTALYIVLTRLEIARLKSLVLDYDPDAIVVVESVHDVVGAHTLKRPVREEGE</sequence>
<feature type="transmembrane region" description="Helical" evidence="6">
    <location>
        <begin position="24"/>
        <end position="46"/>
    </location>
</feature>
<gene>
    <name evidence="8" type="ORF">C7438_1103</name>
</gene>
<evidence type="ECO:0000256" key="2">
    <source>
        <dbReference type="ARBA" id="ARBA00022475"/>
    </source>
</evidence>
<dbReference type="InterPro" id="IPR003740">
    <property type="entry name" value="YitT"/>
</dbReference>
<feature type="transmembrane region" description="Helical" evidence="6">
    <location>
        <begin position="93"/>
        <end position="115"/>
    </location>
</feature>
<dbReference type="Pfam" id="PF10035">
    <property type="entry name" value="DUF2179"/>
    <property type="match status" value="1"/>
</dbReference>
<evidence type="ECO:0000259" key="7">
    <source>
        <dbReference type="Pfam" id="PF10035"/>
    </source>
</evidence>
<accession>A0A660KU92</accession>
<keyword evidence="2" id="KW-1003">Cell membrane</keyword>
<keyword evidence="9" id="KW-1185">Reference proteome</keyword>
<dbReference type="InterPro" id="IPR051461">
    <property type="entry name" value="UPF0750_membrane"/>
</dbReference>
<feature type="transmembrane region" description="Helical" evidence="6">
    <location>
        <begin position="162"/>
        <end position="183"/>
    </location>
</feature>
<name>A0A660KU92_9BACL</name>
<proteinExistence type="predicted"/>
<comment type="caution">
    <text evidence="8">The sequence shown here is derived from an EMBL/GenBank/DDBJ whole genome shotgun (WGS) entry which is preliminary data.</text>
</comment>
<evidence type="ECO:0000256" key="4">
    <source>
        <dbReference type="ARBA" id="ARBA00022989"/>
    </source>
</evidence>
<dbReference type="Proteomes" id="UP000267019">
    <property type="component" value="Unassembled WGS sequence"/>
</dbReference>
<dbReference type="AlphaFoldDB" id="A0A660KU92"/>
<dbReference type="PIRSF" id="PIRSF006483">
    <property type="entry name" value="Membrane_protein_YitT"/>
    <property type="match status" value="1"/>
</dbReference>
<dbReference type="PANTHER" id="PTHR33545:SF3">
    <property type="entry name" value="UPF0750 MEMBRANE PROTEIN YQFU"/>
    <property type="match status" value="1"/>
</dbReference>
<evidence type="ECO:0000313" key="8">
    <source>
        <dbReference type="EMBL" id="RKQ84614.1"/>
    </source>
</evidence>
<protein>
    <submittedName>
        <fullName evidence="8">Uncharacterized membrane-anchored protein YitT (DUF2179 family)</fullName>
    </submittedName>
</protein>
<dbReference type="Pfam" id="PF02588">
    <property type="entry name" value="YitT_membrane"/>
    <property type="match status" value="1"/>
</dbReference>
<keyword evidence="5 6" id="KW-0472">Membrane</keyword>
<keyword evidence="3 6" id="KW-0812">Transmembrane</keyword>
<dbReference type="CDD" id="cd16380">
    <property type="entry name" value="YitT_C"/>
    <property type="match status" value="1"/>
</dbReference>
<evidence type="ECO:0000313" key="9">
    <source>
        <dbReference type="Proteomes" id="UP000267019"/>
    </source>
</evidence>
<comment type="subcellular location">
    <subcellularLocation>
        <location evidence="1">Cell membrane</location>
        <topology evidence="1">Multi-pass membrane protein</topology>
    </subcellularLocation>
</comment>
<evidence type="ECO:0000256" key="1">
    <source>
        <dbReference type="ARBA" id="ARBA00004651"/>
    </source>
</evidence>
<dbReference type="Gene3D" id="3.30.70.120">
    <property type="match status" value="1"/>
</dbReference>
<evidence type="ECO:0000256" key="5">
    <source>
        <dbReference type="ARBA" id="ARBA00023136"/>
    </source>
</evidence>
<reference evidence="8 9" key="1">
    <citation type="submission" date="2018-10" db="EMBL/GenBank/DDBJ databases">
        <title>Genomic Encyclopedia of Type Strains, Phase IV (KMG-IV): sequencing the most valuable type-strain genomes for metagenomic binning, comparative biology and taxonomic classification.</title>
        <authorList>
            <person name="Goeker M."/>
        </authorList>
    </citation>
    <scope>NUCLEOTIDE SEQUENCE [LARGE SCALE GENOMIC DNA]</scope>
    <source>
        <strain evidence="8 9">DSM 22653</strain>
    </source>
</reference>
<organism evidence="8 9">
    <name type="scientific">Brockia lithotrophica</name>
    <dbReference type="NCBI Taxonomy" id="933949"/>
    <lineage>
        <taxon>Bacteria</taxon>
        <taxon>Bacillati</taxon>
        <taxon>Bacillota</taxon>
        <taxon>Bacilli</taxon>
        <taxon>Bacillales</taxon>
        <taxon>Bacillales Family X. Incertae Sedis</taxon>
        <taxon>Brockia</taxon>
    </lineage>
</organism>
<dbReference type="InterPro" id="IPR019264">
    <property type="entry name" value="DUF2179"/>
</dbReference>
<dbReference type="RefSeq" id="WP_170143589.1">
    <property type="nucleotide sequence ID" value="NZ_RBIJ01000003.1"/>
</dbReference>
<dbReference type="EMBL" id="RBIJ01000003">
    <property type="protein sequence ID" value="RKQ84614.1"/>
    <property type="molecule type" value="Genomic_DNA"/>
</dbReference>
<feature type="transmembrane region" description="Helical" evidence="6">
    <location>
        <begin position="66"/>
        <end position="86"/>
    </location>
</feature>
<keyword evidence="4 6" id="KW-1133">Transmembrane helix</keyword>
<feature type="domain" description="DUF2179" evidence="7">
    <location>
        <begin position="248"/>
        <end position="290"/>
    </location>
</feature>
<evidence type="ECO:0000256" key="3">
    <source>
        <dbReference type="ARBA" id="ARBA00022692"/>
    </source>
</evidence>
<dbReference type="InterPro" id="IPR015867">
    <property type="entry name" value="N-reg_PII/ATP_PRibTrfase_C"/>
</dbReference>
<evidence type="ECO:0000256" key="6">
    <source>
        <dbReference type="SAM" id="Phobius"/>
    </source>
</evidence>
<dbReference type="GO" id="GO:0005886">
    <property type="term" value="C:plasma membrane"/>
    <property type="evidence" value="ECO:0007669"/>
    <property type="project" value="UniProtKB-SubCell"/>
</dbReference>